<dbReference type="Proteomes" id="UP000192907">
    <property type="component" value="Unassembled WGS sequence"/>
</dbReference>
<sequence>MSPIASRFRHVRLRDQEERLFFYLRTRGGFSAAKNYILNVENPRLVALQCLIIPNSPYASIIFDRAVFMIARLDSKQAIDGYQKIQW</sequence>
<gene>
    <name evidence="1" type="ORF">SAMN06296036_112170</name>
</gene>
<protein>
    <submittedName>
        <fullName evidence="1">Uncharacterized protein</fullName>
    </submittedName>
</protein>
<reference evidence="2" key="1">
    <citation type="submission" date="2017-04" db="EMBL/GenBank/DDBJ databases">
        <authorList>
            <person name="Varghese N."/>
            <person name="Submissions S."/>
        </authorList>
    </citation>
    <scope>NUCLEOTIDE SEQUENCE [LARGE SCALE GENOMIC DNA]</scope>
    <source>
        <strain evidence="2">RKEM611</strain>
    </source>
</reference>
<evidence type="ECO:0000313" key="1">
    <source>
        <dbReference type="EMBL" id="SMF41519.1"/>
    </source>
</evidence>
<proteinExistence type="predicted"/>
<dbReference type="AlphaFoldDB" id="A0A1Y6C861"/>
<organism evidence="1 2">
    <name type="scientific">Pseudobacteriovorax antillogorgiicola</name>
    <dbReference type="NCBI Taxonomy" id="1513793"/>
    <lineage>
        <taxon>Bacteria</taxon>
        <taxon>Pseudomonadati</taxon>
        <taxon>Bdellovibrionota</taxon>
        <taxon>Oligoflexia</taxon>
        <taxon>Oligoflexales</taxon>
        <taxon>Pseudobacteriovoracaceae</taxon>
        <taxon>Pseudobacteriovorax</taxon>
    </lineage>
</organism>
<evidence type="ECO:0000313" key="2">
    <source>
        <dbReference type="Proteomes" id="UP000192907"/>
    </source>
</evidence>
<dbReference type="STRING" id="1513793.SAMN06296036_112170"/>
<keyword evidence="2" id="KW-1185">Reference proteome</keyword>
<name>A0A1Y6C861_9BACT</name>
<accession>A0A1Y6C861</accession>
<dbReference type="EMBL" id="FWZT01000012">
    <property type="protein sequence ID" value="SMF41519.1"/>
    <property type="molecule type" value="Genomic_DNA"/>
</dbReference>